<evidence type="ECO:0000313" key="1">
    <source>
        <dbReference type="Proteomes" id="UP000515159"/>
    </source>
</evidence>
<dbReference type="Proteomes" id="UP000515159">
    <property type="component" value="Chromosome 6"/>
</dbReference>
<sequence>MRKAWKLLCKMLQISPRNTPCLPIIGNGDFLPGLESTVFRRWSRAGLQYVSQTVQSTGSPTSFNDLQMKFRLLPTDWFAYQQLKHYLQTLTPTRLQEDVQDRLQEVISLIAQESIPLRFYHRWLQDRAGDLDFSTLAQRWSIDLQLLISAGTIRKGMCLGRATTMSSVERERNYKFLLRAFYTPKRAHVMGISTGHCCRKCACPMASFGHMFWSCPLVSSFWIQLVSLMARLWNCSWRLHPSFLFTMQIRFHPPKPGCAAFLRKTVLLGRKCILLQWLSPQPPTIPQWRALMLHQMLLERREVVDMTTKAGRLFYQCWYLFSLTFTPYVQNQIWKT</sequence>
<accession>A0A6P8RLN2</accession>
<name>A0A6P8RLN2_GEOSA</name>
<keyword evidence="1" id="KW-1185">Reference proteome</keyword>
<dbReference type="KEGG" id="gsh:117363106"/>
<dbReference type="InParanoid" id="A0A6P8RLN2"/>
<dbReference type="OrthoDB" id="6143068at2759"/>
<evidence type="ECO:0000313" key="2">
    <source>
        <dbReference type="RefSeq" id="XP_033806297.1"/>
    </source>
</evidence>
<reference evidence="2" key="1">
    <citation type="submission" date="2025-08" db="UniProtKB">
        <authorList>
            <consortium name="RefSeq"/>
        </authorList>
    </citation>
    <scope>IDENTIFICATION</scope>
</reference>
<gene>
    <name evidence="2" type="primary">LOC117363106</name>
</gene>
<protein>
    <submittedName>
        <fullName evidence="2">Uncharacterized protein LOC117363106 isoform X1</fullName>
    </submittedName>
</protein>
<dbReference type="RefSeq" id="XP_033806297.1">
    <property type="nucleotide sequence ID" value="XM_033950406.1"/>
</dbReference>
<organism evidence="1 2">
    <name type="scientific">Geotrypetes seraphini</name>
    <name type="common">Gaboon caecilian</name>
    <name type="synonym">Caecilia seraphini</name>
    <dbReference type="NCBI Taxonomy" id="260995"/>
    <lineage>
        <taxon>Eukaryota</taxon>
        <taxon>Metazoa</taxon>
        <taxon>Chordata</taxon>
        <taxon>Craniata</taxon>
        <taxon>Vertebrata</taxon>
        <taxon>Euteleostomi</taxon>
        <taxon>Amphibia</taxon>
        <taxon>Gymnophiona</taxon>
        <taxon>Geotrypetes</taxon>
    </lineage>
</organism>
<dbReference type="AlphaFoldDB" id="A0A6P8RLN2"/>
<proteinExistence type="predicted"/>
<dbReference type="GeneID" id="117363106"/>